<dbReference type="SUPFAM" id="SSF53756">
    <property type="entry name" value="UDP-Glycosyltransferase/glycogen phosphorylase"/>
    <property type="match status" value="1"/>
</dbReference>
<sequence length="416" mass="45235">MNGERHTKTSPLAAHVDYLIGGLRISLGADSTTPGPRTHILGFTEGLQRLGYEVRLQMTSGMPGLRRFSTLREGTGIRSSFARLVLSDLARLAAMIWAGLQVSVDSRRSAKPALIYERAAVMQSLSSFHRWRRHVPVVVESNGLMARETAHDRKALAFAGIATRIERRLYRSADLIVAVSRDLADEIATFADVPREKILTVPNAIPYVLLDREILPRMTPSNPGELLVGFVGSVVPWQQLELLVEVASDVNRSVGRRAVKVEVVGEGPNLQAIRSIAGDVEAHLAVNIYGALDQEQAFAIMRGWDVGYAGHKATVGSTMYHSPLKLYEYAGSGIGAICTPSDDAVALAAQGMPIWVFSDADELRAALTEALGSRSQPGIEDLRQLRADNSWTARASSVIAALDLRSPQPEGVYRHA</sequence>
<feature type="domain" description="Glycosyltransferase subfamily 4-like N-terminal" evidence="3">
    <location>
        <begin position="37"/>
        <end position="205"/>
    </location>
</feature>
<dbReference type="EMBL" id="JAVKGS010000001">
    <property type="protein sequence ID" value="MDR5691576.1"/>
    <property type="molecule type" value="Genomic_DNA"/>
</dbReference>
<reference evidence="5" key="1">
    <citation type="submission" date="2023-07" db="EMBL/GenBank/DDBJ databases">
        <title>Description of three actinobacteria isolated from air of manufacturing shop in a pharmaceutical factory.</title>
        <authorList>
            <person name="Zhang D.-F."/>
        </authorList>
    </citation>
    <scope>NUCLEOTIDE SEQUENCE [LARGE SCALE GENOMIC DNA]</scope>
    <source>
        <strain evidence="5">CCTCC AB 2011122</strain>
    </source>
</reference>
<evidence type="ECO:0000313" key="5">
    <source>
        <dbReference type="Proteomes" id="UP001260072"/>
    </source>
</evidence>
<proteinExistence type="predicted"/>
<keyword evidence="5" id="KW-1185">Reference proteome</keyword>
<evidence type="ECO:0000256" key="1">
    <source>
        <dbReference type="ARBA" id="ARBA00022676"/>
    </source>
</evidence>
<name>A0ABU1FII9_9MICO</name>
<keyword evidence="2" id="KW-0808">Transferase</keyword>
<dbReference type="PANTHER" id="PTHR12526">
    <property type="entry name" value="GLYCOSYLTRANSFERASE"/>
    <property type="match status" value="1"/>
</dbReference>
<evidence type="ECO:0000256" key="2">
    <source>
        <dbReference type="ARBA" id="ARBA00022679"/>
    </source>
</evidence>
<dbReference type="Pfam" id="PF13439">
    <property type="entry name" value="Glyco_transf_4"/>
    <property type="match status" value="1"/>
</dbReference>
<keyword evidence="1" id="KW-0328">Glycosyltransferase</keyword>
<accession>A0ABU1FII9</accession>
<comment type="caution">
    <text evidence="4">The sequence shown here is derived from an EMBL/GenBank/DDBJ whole genome shotgun (WGS) entry which is preliminary data.</text>
</comment>
<dbReference type="Gene3D" id="3.40.50.2000">
    <property type="entry name" value="Glycogen Phosphorylase B"/>
    <property type="match status" value="2"/>
</dbReference>
<protein>
    <submittedName>
        <fullName evidence="4">Glycosyltransferase</fullName>
    </submittedName>
</protein>
<dbReference type="Proteomes" id="UP001260072">
    <property type="component" value="Unassembled WGS sequence"/>
</dbReference>
<dbReference type="InterPro" id="IPR028098">
    <property type="entry name" value="Glyco_trans_4-like_N"/>
</dbReference>
<gene>
    <name evidence="4" type="ORF">RH861_05800</name>
</gene>
<dbReference type="RefSeq" id="WP_310520183.1">
    <property type="nucleotide sequence ID" value="NZ_BAABBS010000003.1"/>
</dbReference>
<evidence type="ECO:0000313" key="4">
    <source>
        <dbReference type="EMBL" id="MDR5691576.1"/>
    </source>
</evidence>
<evidence type="ECO:0000259" key="3">
    <source>
        <dbReference type="Pfam" id="PF13439"/>
    </source>
</evidence>
<organism evidence="4 5">
    <name type="scientific">Agromyces indicus</name>
    <dbReference type="NCBI Taxonomy" id="758919"/>
    <lineage>
        <taxon>Bacteria</taxon>
        <taxon>Bacillati</taxon>
        <taxon>Actinomycetota</taxon>
        <taxon>Actinomycetes</taxon>
        <taxon>Micrococcales</taxon>
        <taxon>Microbacteriaceae</taxon>
        <taxon>Agromyces</taxon>
    </lineage>
</organism>